<sequence length="203" mass="21929">MSLREVVAATGNPGKLKEFREILEPQGFRVIDPKIAGWNPEVDEDQPTLEGNALKKARAAVEATGRIALADDTGLFVDHLDGAPGIHSARYAGPAQDMVQNCAKLLRALEGVPENQRTAQFRSVIVWADPQGGQTVFEGVCRGSITFEYRGEGGFGYDPVFLVEGTGQTFAEMSSQEKNAVSHRGKALQALARFIVKTGKEKA</sequence>
<dbReference type="AlphaFoldDB" id="A0A7Y2E6I9"/>
<dbReference type="GO" id="GO:0036220">
    <property type="term" value="F:ITP diphosphatase activity"/>
    <property type="evidence" value="ECO:0007669"/>
    <property type="project" value="UniProtKB-UniRule"/>
</dbReference>
<dbReference type="PANTHER" id="PTHR11067:SF9">
    <property type="entry name" value="INOSINE TRIPHOSPHATE PYROPHOSPHATASE"/>
    <property type="match status" value="1"/>
</dbReference>
<dbReference type="Gene3D" id="3.90.950.10">
    <property type="match status" value="1"/>
</dbReference>
<dbReference type="FunFam" id="3.90.950.10:FF:000001">
    <property type="entry name" value="dITP/XTP pyrophosphatase"/>
    <property type="match status" value="1"/>
</dbReference>
<feature type="binding site" evidence="10">
    <location>
        <position position="43"/>
    </location>
    <ligand>
        <name>Mg(2+)</name>
        <dbReference type="ChEBI" id="CHEBI:18420"/>
    </ligand>
</feature>
<dbReference type="InterPro" id="IPR029001">
    <property type="entry name" value="ITPase-like_fam"/>
</dbReference>
<dbReference type="GO" id="GO:0009117">
    <property type="term" value="P:nucleotide metabolic process"/>
    <property type="evidence" value="ECO:0007669"/>
    <property type="project" value="UniProtKB-KW"/>
</dbReference>
<dbReference type="EC" id="3.6.1.66" evidence="10"/>
<evidence type="ECO:0000313" key="13">
    <source>
        <dbReference type="Proteomes" id="UP000547674"/>
    </source>
</evidence>
<proteinExistence type="inferred from homology"/>
<evidence type="ECO:0000256" key="9">
    <source>
        <dbReference type="ARBA" id="ARBA00052017"/>
    </source>
</evidence>
<keyword evidence="5 10" id="KW-0378">Hydrolase</keyword>
<accession>A0A7Y2E6I9</accession>
<organism evidence="12 13">
    <name type="scientific">Eiseniibacteriota bacterium</name>
    <dbReference type="NCBI Taxonomy" id="2212470"/>
    <lineage>
        <taxon>Bacteria</taxon>
        <taxon>Candidatus Eiseniibacteriota</taxon>
    </lineage>
</organism>
<evidence type="ECO:0000256" key="6">
    <source>
        <dbReference type="ARBA" id="ARBA00022842"/>
    </source>
</evidence>
<dbReference type="InterPro" id="IPR002637">
    <property type="entry name" value="RdgB/HAM1"/>
</dbReference>
<evidence type="ECO:0000256" key="11">
    <source>
        <dbReference type="RuleBase" id="RU003781"/>
    </source>
</evidence>
<dbReference type="Pfam" id="PF01725">
    <property type="entry name" value="Ham1p_like"/>
    <property type="match status" value="1"/>
</dbReference>
<dbReference type="GO" id="GO:0000166">
    <property type="term" value="F:nucleotide binding"/>
    <property type="evidence" value="ECO:0007669"/>
    <property type="project" value="UniProtKB-KW"/>
</dbReference>
<dbReference type="HAMAP" id="MF_01405">
    <property type="entry name" value="Non_canon_purine_NTPase"/>
    <property type="match status" value="1"/>
</dbReference>
<dbReference type="InterPro" id="IPR020922">
    <property type="entry name" value="dITP/XTP_pyrophosphatase"/>
</dbReference>
<comment type="caution">
    <text evidence="12">The sequence shown here is derived from an EMBL/GenBank/DDBJ whole genome shotgun (WGS) entry which is preliminary data.</text>
</comment>
<comment type="cofactor">
    <cofactor evidence="10">
        <name>Mg(2+)</name>
        <dbReference type="ChEBI" id="CHEBI:18420"/>
    </cofactor>
    <text evidence="10">Binds 1 Mg(2+) ion per subunit.</text>
</comment>
<comment type="catalytic activity">
    <reaction evidence="9 10">
        <text>XTP + H2O = XMP + diphosphate + H(+)</text>
        <dbReference type="Rhea" id="RHEA:28610"/>
        <dbReference type="ChEBI" id="CHEBI:15377"/>
        <dbReference type="ChEBI" id="CHEBI:15378"/>
        <dbReference type="ChEBI" id="CHEBI:33019"/>
        <dbReference type="ChEBI" id="CHEBI:57464"/>
        <dbReference type="ChEBI" id="CHEBI:61314"/>
        <dbReference type="EC" id="3.6.1.66"/>
    </reaction>
</comment>
<comment type="subunit">
    <text evidence="2 10">Homodimer.</text>
</comment>
<name>A0A7Y2E6I9_UNCEI</name>
<evidence type="ECO:0000256" key="1">
    <source>
        <dbReference type="ARBA" id="ARBA00008023"/>
    </source>
</evidence>
<evidence type="ECO:0000256" key="4">
    <source>
        <dbReference type="ARBA" id="ARBA00022741"/>
    </source>
</evidence>
<evidence type="ECO:0000256" key="2">
    <source>
        <dbReference type="ARBA" id="ARBA00011738"/>
    </source>
</evidence>
<dbReference type="NCBIfam" id="TIGR00042">
    <property type="entry name" value="RdgB/HAM1 family non-canonical purine NTP pyrophosphatase"/>
    <property type="match status" value="1"/>
</dbReference>
<evidence type="ECO:0000256" key="10">
    <source>
        <dbReference type="HAMAP-Rule" id="MF_01405"/>
    </source>
</evidence>
<protein>
    <recommendedName>
        <fullName evidence="10">dITP/XTP pyrophosphatase</fullName>
        <ecNumber evidence="10">3.6.1.66</ecNumber>
    </recommendedName>
    <alternativeName>
        <fullName evidence="10">Non-canonical purine NTP pyrophosphatase</fullName>
    </alternativeName>
    <alternativeName>
        <fullName evidence="10">Non-standard purine NTP pyrophosphatase</fullName>
    </alternativeName>
    <alternativeName>
        <fullName evidence="10">Nucleoside-triphosphate diphosphatase</fullName>
    </alternativeName>
    <alternativeName>
        <fullName evidence="10">Nucleoside-triphosphate pyrophosphatase</fullName>
        <shortName evidence="10">NTPase</shortName>
    </alternativeName>
</protein>
<comment type="similarity">
    <text evidence="1 10 11">Belongs to the HAM1 NTPase family.</text>
</comment>
<dbReference type="CDD" id="cd00515">
    <property type="entry name" value="HAM1"/>
    <property type="match status" value="1"/>
</dbReference>
<dbReference type="GO" id="GO:0046872">
    <property type="term" value="F:metal ion binding"/>
    <property type="evidence" value="ECO:0007669"/>
    <property type="project" value="UniProtKB-KW"/>
</dbReference>
<comment type="catalytic activity">
    <reaction evidence="8 10">
        <text>dITP + H2O = dIMP + diphosphate + H(+)</text>
        <dbReference type="Rhea" id="RHEA:28342"/>
        <dbReference type="ChEBI" id="CHEBI:15377"/>
        <dbReference type="ChEBI" id="CHEBI:15378"/>
        <dbReference type="ChEBI" id="CHEBI:33019"/>
        <dbReference type="ChEBI" id="CHEBI:61194"/>
        <dbReference type="ChEBI" id="CHEBI:61382"/>
        <dbReference type="EC" id="3.6.1.66"/>
    </reaction>
</comment>
<feature type="binding site" evidence="10">
    <location>
        <begin position="155"/>
        <end position="158"/>
    </location>
    <ligand>
        <name>substrate</name>
    </ligand>
</feature>
<feature type="binding site" evidence="10">
    <location>
        <position position="72"/>
    </location>
    <ligand>
        <name>Mg(2+)</name>
        <dbReference type="ChEBI" id="CHEBI:18420"/>
    </ligand>
</feature>
<keyword evidence="6 10" id="KW-0460">Magnesium</keyword>
<reference evidence="12 13" key="1">
    <citation type="submission" date="2020-03" db="EMBL/GenBank/DDBJ databases">
        <title>Metabolic flexibility allows generalist bacteria to become dominant in a frequently disturbed ecosystem.</title>
        <authorList>
            <person name="Chen Y.-J."/>
            <person name="Leung P.M."/>
            <person name="Bay S.K."/>
            <person name="Hugenholtz P."/>
            <person name="Kessler A.J."/>
            <person name="Shelley G."/>
            <person name="Waite D.W."/>
            <person name="Cook P.L."/>
            <person name="Greening C."/>
        </authorList>
    </citation>
    <scope>NUCLEOTIDE SEQUENCE [LARGE SCALE GENOMIC DNA]</scope>
    <source>
        <strain evidence="12">SS_bin_28</strain>
    </source>
</reference>
<evidence type="ECO:0000256" key="3">
    <source>
        <dbReference type="ARBA" id="ARBA00022723"/>
    </source>
</evidence>
<comment type="catalytic activity">
    <reaction evidence="10">
        <text>ITP + H2O = IMP + diphosphate + H(+)</text>
        <dbReference type="Rhea" id="RHEA:29399"/>
        <dbReference type="ChEBI" id="CHEBI:15377"/>
        <dbReference type="ChEBI" id="CHEBI:15378"/>
        <dbReference type="ChEBI" id="CHEBI:33019"/>
        <dbReference type="ChEBI" id="CHEBI:58053"/>
        <dbReference type="ChEBI" id="CHEBI:61402"/>
        <dbReference type="EC" id="3.6.1.66"/>
    </reaction>
</comment>
<dbReference type="Proteomes" id="UP000547674">
    <property type="component" value="Unassembled WGS sequence"/>
</dbReference>
<dbReference type="GO" id="GO:0005829">
    <property type="term" value="C:cytosol"/>
    <property type="evidence" value="ECO:0007669"/>
    <property type="project" value="TreeGrafter"/>
</dbReference>
<keyword evidence="3 10" id="KW-0479">Metal-binding</keyword>
<dbReference type="PANTHER" id="PTHR11067">
    <property type="entry name" value="INOSINE TRIPHOSPHATE PYROPHOSPHATASE/HAM1 PROTEIN"/>
    <property type="match status" value="1"/>
</dbReference>
<dbReference type="GO" id="GO:0017111">
    <property type="term" value="F:ribonucleoside triphosphate phosphatase activity"/>
    <property type="evidence" value="ECO:0007669"/>
    <property type="project" value="InterPro"/>
</dbReference>
<comment type="function">
    <text evidence="10">Pyrophosphatase that catalyzes the hydrolysis of nucleoside triphosphates to their monophosphate derivatives, with a high preference for the non-canonical purine nucleotides XTP (xanthosine triphosphate), dITP (deoxyinosine triphosphate) and ITP. Seems to function as a house-cleaning enzyme that removes non-canonical purine nucleotides from the nucleotide pool, thus preventing their incorporation into DNA/RNA and avoiding chromosomal lesions.</text>
</comment>
<feature type="active site" description="Proton acceptor" evidence="10">
    <location>
        <position position="72"/>
    </location>
</feature>
<feature type="binding site" evidence="10">
    <location>
        <position position="178"/>
    </location>
    <ligand>
        <name>substrate</name>
    </ligand>
</feature>
<evidence type="ECO:0000256" key="5">
    <source>
        <dbReference type="ARBA" id="ARBA00022801"/>
    </source>
</evidence>
<evidence type="ECO:0000256" key="7">
    <source>
        <dbReference type="ARBA" id="ARBA00023080"/>
    </source>
</evidence>
<feature type="binding site" evidence="10">
    <location>
        <begin position="183"/>
        <end position="184"/>
    </location>
    <ligand>
        <name>substrate</name>
    </ligand>
</feature>
<feature type="binding site" evidence="10">
    <location>
        <begin position="10"/>
        <end position="15"/>
    </location>
    <ligand>
        <name>substrate</name>
    </ligand>
</feature>
<dbReference type="GO" id="GO:0036222">
    <property type="term" value="F:XTP diphosphatase activity"/>
    <property type="evidence" value="ECO:0007669"/>
    <property type="project" value="UniProtKB-UniRule"/>
</dbReference>
<dbReference type="EMBL" id="JABDJR010000185">
    <property type="protein sequence ID" value="NNF06086.1"/>
    <property type="molecule type" value="Genomic_DNA"/>
</dbReference>
<evidence type="ECO:0000313" key="12">
    <source>
        <dbReference type="EMBL" id="NNF06086.1"/>
    </source>
</evidence>
<dbReference type="SUPFAM" id="SSF52972">
    <property type="entry name" value="ITPase-like"/>
    <property type="match status" value="1"/>
</dbReference>
<keyword evidence="4 10" id="KW-0547">Nucleotide-binding</keyword>
<dbReference type="GO" id="GO:0035870">
    <property type="term" value="F:dITP diphosphatase activity"/>
    <property type="evidence" value="ECO:0007669"/>
    <property type="project" value="UniProtKB-UniRule"/>
</dbReference>
<keyword evidence="7 10" id="KW-0546">Nucleotide metabolism</keyword>
<evidence type="ECO:0000256" key="8">
    <source>
        <dbReference type="ARBA" id="ARBA00051875"/>
    </source>
</evidence>
<feature type="binding site" evidence="10">
    <location>
        <position position="73"/>
    </location>
    <ligand>
        <name>substrate</name>
    </ligand>
</feature>
<gene>
    <name evidence="12" type="primary">rdgB</name>
    <name evidence="12" type="ORF">HKN21_04945</name>
</gene>
<dbReference type="GO" id="GO:0009146">
    <property type="term" value="P:purine nucleoside triphosphate catabolic process"/>
    <property type="evidence" value="ECO:0007669"/>
    <property type="project" value="UniProtKB-UniRule"/>
</dbReference>